<dbReference type="NCBIfam" id="TIGR00033">
    <property type="entry name" value="aroC"/>
    <property type="match status" value="1"/>
</dbReference>
<dbReference type="PANTHER" id="PTHR21085:SF0">
    <property type="entry name" value="CHORISMATE SYNTHASE"/>
    <property type="match status" value="1"/>
</dbReference>
<feature type="binding site" evidence="7">
    <location>
        <position position="54"/>
    </location>
    <ligand>
        <name>NADP(+)</name>
        <dbReference type="ChEBI" id="CHEBI:58349"/>
    </ligand>
</feature>
<organism evidence="9 10">
    <name type="scientific">Mucilaginibacter galii</name>
    <dbReference type="NCBI Taxonomy" id="2005073"/>
    <lineage>
        <taxon>Bacteria</taxon>
        <taxon>Pseudomonadati</taxon>
        <taxon>Bacteroidota</taxon>
        <taxon>Sphingobacteriia</taxon>
        <taxon>Sphingobacteriales</taxon>
        <taxon>Sphingobacteriaceae</taxon>
        <taxon>Mucilaginibacter</taxon>
    </lineage>
</organism>
<dbReference type="AlphaFoldDB" id="A0A917N252"/>
<dbReference type="InterPro" id="IPR020541">
    <property type="entry name" value="Chorismate_synthase_CS"/>
</dbReference>
<dbReference type="RefSeq" id="WP_188417692.1">
    <property type="nucleotide sequence ID" value="NZ_BMDO01000008.1"/>
</dbReference>
<keyword evidence="5 7" id="KW-0057">Aromatic amino acid biosynthesis</keyword>
<comment type="subunit">
    <text evidence="7">Homotetramer.</text>
</comment>
<dbReference type="PANTHER" id="PTHR21085">
    <property type="entry name" value="CHORISMATE SYNTHASE"/>
    <property type="match status" value="1"/>
</dbReference>
<dbReference type="Pfam" id="PF01264">
    <property type="entry name" value="Chorismate_synt"/>
    <property type="match status" value="1"/>
</dbReference>
<reference evidence="9" key="1">
    <citation type="journal article" date="2014" name="Int. J. Syst. Evol. Microbiol.">
        <title>Complete genome sequence of Corynebacterium casei LMG S-19264T (=DSM 44701T), isolated from a smear-ripened cheese.</title>
        <authorList>
            <consortium name="US DOE Joint Genome Institute (JGI-PGF)"/>
            <person name="Walter F."/>
            <person name="Albersmeier A."/>
            <person name="Kalinowski J."/>
            <person name="Ruckert C."/>
        </authorList>
    </citation>
    <scope>NUCLEOTIDE SEQUENCE</scope>
    <source>
        <strain evidence="9">CCM 8711</strain>
    </source>
</reference>
<keyword evidence="7" id="KW-0274">FAD</keyword>
<keyword evidence="7" id="KW-0521">NADP</keyword>
<dbReference type="Gene3D" id="3.60.150.10">
    <property type="entry name" value="Chorismate synthase AroC"/>
    <property type="match status" value="1"/>
</dbReference>
<dbReference type="FunFam" id="3.60.150.10:FF:000003">
    <property type="entry name" value="Chorismate synthase"/>
    <property type="match status" value="1"/>
</dbReference>
<dbReference type="SUPFAM" id="SSF103263">
    <property type="entry name" value="Chorismate synthase, AroC"/>
    <property type="match status" value="1"/>
</dbReference>
<comment type="similarity">
    <text evidence="2 7 8">Belongs to the chorismate synthase family.</text>
</comment>
<dbReference type="GO" id="GO:0009073">
    <property type="term" value="P:aromatic amino acid family biosynthetic process"/>
    <property type="evidence" value="ECO:0007669"/>
    <property type="project" value="UniProtKB-KW"/>
</dbReference>
<keyword evidence="7" id="KW-0285">Flavoprotein</keyword>
<evidence type="ECO:0000256" key="6">
    <source>
        <dbReference type="ARBA" id="ARBA00023239"/>
    </source>
</evidence>
<dbReference type="GO" id="GO:0010181">
    <property type="term" value="F:FMN binding"/>
    <property type="evidence" value="ECO:0007669"/>
    <property type="project" value="TreeGrafter"/>
</dbReference>
<keyword evidence="7" id="KW-0288">FMN</keyword>
<dbReference type="PROSITE" id="PS00788">
    <property type="entry name" value="CHORISMATE_SYNTHASE_2"/>
    <property type="match status" value="1"/>
</dbReference>
<name>A0A917N252_9SPHI</name>
<evidence type="ECO:0000256" key="7">
    <source>
        <dbReference type="HAMAP-Rule" id="MF_00300"/>
    </source>
</evidence>
<dbReference type="InterPro" id="IPR000453">
    <property type="entry name" value="Chorismate_synth"/>
</dbReference>
<sequence length="363" mass="38828">MAGNSFGQLFKITTFGESHGVAIGVIVDGCPAGLTIDLDYIQAELDKRKPGQSKITTQRKEADTVQILSGTFEGMTTGTPIAMLIPNEDQRSKDYGHNTDVFRPSHADYTYHHKYGIRDHRGGGRSSARETAARVAAGAIAKLLLKSQGIEVLAHVSSVGKIEAPNISIESAEDFIAIREANIVRCADPATAEEMIARIDEIRKQGDTIGGKVSCTITNCPVGLGEPVFDKLHADLGKAMLSINAVHGFEYGSGFTGSEMLGSEHNDIFIKGTEEQVKTITNYSGGIQGGISNGMPIEFKVAFKPVATIMTNQNTVDAEGNAAQIQGKGRHDPCVVPRAVPIVEAMAALVLADHWLRNKTAKL</sequence>
<evidence type="ECO:0000256" key="1">
    <source>
        <dbReference type="ARBA" id="ARBA00005044"/>
    </source>
</evidence>
<comment type="caution">
    <text evidence="9">The sequence shown here is derived from an EMBL/GenBank/DDBJ whole genome shotgun (WGS) entry which is preliminary data.</text>
</comment>
<dbReference type="HAMAP" id="MF_00300">
    <property type="entry name" value="Chorismate_synth"/>
    <property type="match status" value="1"/>
</dbReference>
<keyword evidence="6 7" id="KW-0456">Lyase</keyword>
<dbReference type="GO" id="GO:0004107">
    <property type="term" value="F:chorismate synthase activity"/>
    <property type="evidence" value="ECO:0007669"/>
    <property type="project" value="UniProtKB-UniRule"/>
</dbReference>
<evidence type="ECO:0000313" key="10">
    <source>
        <dbReference type="Proteomes" id="UP000662074"/>
    </source>
</evidence>
<dbReference type="PIRSF" id="PIRSF001456">
    <property type="entry name" value="Chorismate_synth"/>
    <property type="match status" value="1"/>
</dbReference>
<comment type="pathway">
    <text evidence="1 7 8">Metabolic intermediate biosynthesis; chorismate biosynthesis; chorismate from D-erythrose 4-phosphate and phosphoenolpyruvate: step 7/7.</text>
</comment>
<dbReference type="GO" id="GO:0005829">
    <property type="term" value="C:cytosol"/>
    <property type="evidence" value="ECO:0007669"/>
    <property type="project" value="TreeGrafter"/>
</dbReference>
<dbReference type="EC" id="4.2.3.5" evidence="3 7"/>
<comment type="function">
    <text evidence="7">Catalyzes the anti-1,4-elimination of the C-3 phosphate and the C-6 proR hydrogen from 5-enolpyruvylshikimate-3-phosphate (EPSP) to yield chorismate, which is the branch point compound that serves as the starting substrate for the three terminal pathways of aromatic amino acid biosynthesis. This reaction introduces a second double bond into the aromatic ring system.</text>
</comment>
<protein>
    <recommendedName>
        <fullName evidence="3 7">Chorismate synthase</fullName>
        <shortName evidence="7">CS</shortName>
        <ecNumber evidence="3 7">4.2.3.5</ecNumber>
    </recommendedName>
    <alternativeName>
        <fullName evidence="7">5-enolpyruvylshikimate-3-phosphate phospholyase</fullName>
    </alternativeName>
</protein>
<dbReference type="CDD" id="cd07304">
    <property type="entry name" value="Chorismate_synthase"/>
    <property type="match status" value="1"/>
</dbReference>
<dbReference type="Proteomes" id="UP000662074">
    <property type="component" value="Unassembled WGS sequence"/>
</dbReference>
<dbReference type="GO" id="GO:0008652">
    <property type="term" value="P:amino acid biosynthetic process"/>
    <property type="evidence" value="ECO:0007669"/>
    <property type="project" value="UniProtKB-KW"/>
</dbReference>
<feature type="binding site" evidence="7">
    <location>
        <position position="289"/>
    </location>
    <ligand>
        <name>FMN</name>
        <dbReference type="ChEBI" id="CHEBI:58210"/>
    </ligand>
</feature>
<keyword evidence="10" id="KW-1185">Reference proteome</keyword>
<feature type="binding site" evidence="7">
    <location>
        <begin position="304"/>
        <end position="308"/>
    </location>
    <ligand>
        <name>FMN</name>
        <dbReference type="ChEBI" id="CHEBI:58210"/>
    </ligand>
</feature>
<evidence type="ECO:0000256" key="4">
    <source>
        <dbReference type="ARBA" id="ARBA00022605"/>
    </source>
</evidence>
<keyword evidence="4 7" id="KW-0028">Amino-acid biosynthesis</keyword>
<feature type="binding site" evidence="7">
    <location>
        <position position="48"/>
    </location>
    <ligand>
        <name>NADP(+)</name>
        <dbReference type="ChEBI" id="CHEBI:58349"/>
    </ligand>
</feature>
<comment type="cofactor">
    <cofactor evidence="7 8">
        <name>FMNH2</name>
        <dbReference type="ChEBI" id="CHEBI:57618"/>
    </cofactor>
    <text evidence="7 8">Reduced FMN (FMNH(2)).</text>
</comment>
<reference evidence="9" key="2">
    <citation type="submission" date="2020-09" db="EMBL/GenBank/DDBJ databases">
        <authorList>
            <person name="Sun Q."/>
            <person name="Sedlacek I."/>
        </authorList>
    </citation>
    <scope>NUCLEOTIDE SEQUENCE</scope>
    <source>
        <strain evidence="9">CCM 8711</strain>
    </source>
</reference>
<dbReference type="EMBL" id="BMDO01000008">
    <property type="protein sequence ID" value="GGI51576.1"/>
    <property type="molecule type" value="Genomic_DNA"/>
</dbReference>
<dbReference type="PROSITE" id="PS00789">
    <property type="entry name" value="CHORISMATE_SYNTHASE_3"/>
    <property type="match status" value="1"/>
</dbReference>
<evidence type="ECO:0000256" key="5">
    <source>
        <dbReference type="ARBA" id="ARBA00023141"/>
    </source>
</evidence>
<dbReference type="GO" id="GO:0009423">
    <property type="term" value="P:chorismate biosynthetic process"/>
    <property type="evidence" value="ECO:0007669"/>
    <property type="project" value="UniProtKB-UniRule"/>
</dbReference>
<dbReference type="InterPro" id="IPR035904">
    <property type="entry name" value="Chorismate_synth_AroC_sf"/>
</dbReference>
<accession>A0A917N252</accession>
<evidence type="ECO:0000256" key="3">
    <source>
        <dbReference type="ARBA" id="ARBA00013036"/>
    </source>
</evidence>
<feature type="binding site" evidence="7">
    <location>
        <position position="330"/>
    </location>
    <ligand>
        <name>FMN</name>
        <dbReference type="ChEBI" id="CHEBI:58210"/>
    </ligand>
</feature>
<feature type="binding site" evidence="7">
    <location>
        <begin position="244"/>
        <end position="245"/>
    </location>
    <ligand>
        <name>FMN</name>
        <dbReference type="ChEBI" id="CHEBI:58210"/>
    </ligand>
</feature>
<proteinExistence type="inferred from homology"/>
<evidence type="ECO:0000256" key="2">
    <source>
        <dbReference type="ARBA" id="ARBA00008014"/>
    </source>
</evidence>
<gene>
    <name evidence="7 9" type="primary">aroC</name>
    <name evidence="9" type="ORF">GCM10011425_27880</name>
</gene>
<evidence type="ECO:0000313" key="9">
    <source>
        <dbReference type="EMBL" id="GGI51576.1"/>
    </source>
</evidence>
<feature type="binding site" evidence="7">
    <location>
        <begin position="125"/>
        <end position="127"/>
    </location>
    <ligand>
        <name>FMN</name>
        <dbReference type="ChEBI" id="CHEBI:58210"/>
    </ligand>
</feature>
<comment type="catalytic activity">
    <reaction evidence="7 8">
        <text>5-O-(1-carboxyvinyl)-3-phosphoshikimate = chorismate + phosphate</text>
        <dbReference type="Rhea" id="RHEA:21020"/>
        <dbReference type="ChEBI" id="CHEBI:29748"/>
        <dbReference type="ChEBI" id="CHEBI:43474"/>
        <dbReference type="ChEBI" id="CHEBI:57701"/>
        <dbReference type="EC" id="4.2.3.5"/>
    </reaction>
</comment>
<evidence type="ECO:0000256" key="8">
    <source>
        <dbReference type="RuleBase" id="RU000605"/>
    </source>
</evidence>
<dbReference type="PROSITE" id="PS00787">
    <property type="entry name" value="CHORISMATE_SYNTHASE_1"/>
    <property type="match status" value="1"/>
</dbReference>
<dbReference type="NCBIfam" id="NF003793">
    <property type="entry name" value="PRK05382.1"/>
    <property type="match status" value="1"/>
</dbReference>